<dbReference type="EMBL" id="VSSQ01016531">
    <property type="protein sequence ID" value="MPM57966.1"/>
    <property type="molecule type" value="Genomic_DNA"/>
</dbReference>
<keyword evidence="2 5" id="KW-0812">Transmembrane</keyword>
<feature type="transmembrane region" description="Helical" evidence="5">
    <location>
        <begin position="66"/>
        <end position="90"/>
    </location>
</feature>
<protein>
    <submittedName>
        <fullName evidence="6">Serine/threonine exchanger SteT</fullName>
    </submittedName>
</protein>
<accession>A0A645AYU4</accession>
<evidence type="ECO:0000256" key="4">
    <source>
        <dbReference type="ARBA" id="ARBA00023136"/>
    </source>
</evidence>
<dbReference type="GO" id="GO:0015179">
    <property type="term" value="F:L-amino acid transmembrane transporter activity"/>
    <property type="evidence" value="ECO:0007669"/>
    <property type="project" value="TreeGrafter"/>
</dbReference>
<dbReference type="InterPro" id="IPR050598">
    <property type="entry name" value="AminoAcid_Transporter"/>
</dbReference>
<dbReference type="PANTHER" id="PTHR11785:SF512">
    <property type="entry name" value="SOBREMESA, ISOFORM B"/>
    <property type="match status" value="1"/>
</dbReference>
<feature type="transmembrane region" description="Helical" evidence="5">
    <location>
        <begin position="260"/>
        <end position="278"/>
    </location>
</feature>
<dbReference type="GO" id="GO:0016020">
    <property type="term" value="C:membrane"/>
    <property type="evidence" value="ECO:0007669"/>
    <property type="project" value="UniProtKB-SubCell"/>
</dbReference>
<dbReference type="InterPro" id="IPR002293">
    <property type="entry name" value="AA/rel_permease1"/>
</dbReference>
<evidence type="ECO:0000256" key="5">
    <source>
        <dbReference type="SAM" id="Phobius"/>
    </source>
</evidence>
<dbReference type="Pfam" id="PF13520">
    <property type="entry name" value="AA_permease_2"/>
    <property type="match status" value="1"/>
</dbReference>
<comment type="subcellular location">
    <subcellularLocation>
        <location evidence="1">Membrane</location>
        <topology evidence="1">Multi-pass membrane protein</topology>
    </subcellularLocation>
</comment>
<evidence type="ECO:0000256" key="3">
    <source>
        <dbReference type="ARBA" id="ARBA00022989"/>
    </source>
</evidence>
<feature type="transmembrane region" description="Helical" evidence="5">
    <location>
        <begin position="110"/>
        <end position="131"/>
    </location>
</feature>
<feature type="transmembrane region" description="Helical" evidence="5">
    <location>
        <begin position="166"/>
        <end position="186"/>
    </location>
</feature>
<evidence type="ECO:0000256" key="1">
    <source>
        <dbReference type="ARBA" id="ARBA00004141"/>
    </source>
</evidence>
<evidence type="ECO:0000313" key="6">
    <source>
        <dbReference type="EMBL" id="MPM57966.1"/>
    </source>
</evidence>
<feature type="transmembrane region" description="Helical" evidence="5">
    <location>
        <begin position="32"/>
        <end position="54"/>
    </location>
</feature>
<keyword evidence="3 5" id="KW-1133">Transmembrane helix</keyword>
<dbReference type="AlphaFoldDB" id="A0A645AYU4"/>
<sequence length="286" mass="30952">MGVVGCIVGFTNGMTVQNFTNVVTEVTSKSGALLTAVCATAFAYEGWVIATSINAELRDSKKNLPIALVLGALIDIVVYILYYIGLAGVVTNETLMAGGQEGAKQAFTNLFSNVGGTLLFVFVIISCLGTLNGLMMGCTRGFYSLAARKVGPSPATYIEISPKTNMATNSSALGLLLSAAWLTYFFGANLVEKSWFGVLSFDSSELPIITVYAMYIPMFIAFMVKQKDTNWFNRFFMPILGVAGCLFMVYAAIVSHQMAVVWYLVIFAAIMFVGVFFGKKKDIEVK</sequence>
<evidence type="ECO:0000256" key="2">
    <source>
        <dbReference type="ARBA" id="ARBA00022692"/>
    </source>
</evidence>
<feature type="transmembrane region" description="Helical" evidence="5">
    <location>
        <begin position="206"/>
        <end position="224"/>
    </location>
</feature>
<name>A0A645AYU4_9ZZZZ</name>
<comment type="caution">
    <text evidence="6">The sequence shown here is derived from an EMBL/GenBank/DDBJ whole genome shotgun (WGS) entry which is preliminary data.</text>
</comment>
<reference evidence="6" key="1">
    <citation type="submission" date="2019-08" db="EMBL/GenBank/DDBJ databases">
        <authorList>
            <person name="Kucharzyk K."/>
            <person name="Murdoch R.W."/>
            <person name="Higgins S."/>
            <person name="Loffler F."/>
        </authorList>
    </citation>
    <scope>NUCLEOTIDE SEQUENCE</scope>
</reference>
<keyword evidence="4 5" id="KW-0472">Membrane</keyword>
<proteinExistence type="predicted"/>
<feature type="transmembrane region" description="Helical" evidence="5">
    <location>
        <begin position="236"/>
        <end position="254"/>
    </location>
</feature>
<dbReference type="PANTHER" id="PTHR11785">
    <property type="entry name" value="AMINO ACID TRANSPORTER"/>
    <property type="match status" value="1"/>
</dbReference>
<dbReference type="Gene3D" id="1.20.1740.10">
    <property type="entry name" value="Amino acid/polyamine transporter I"/>
    <property type="match status" value="1"/>
</dbReference>
<organism evidence="6">
    <name type="scientific">bioreactor metagenome</name>
    <dbReference type="NCBI Taxonomy" id="1076179"/>
    <lineage>
        <taxon>unclassified sequences</taxon>
        <taxon>metagenomes</taxon>
        <taxon>ecological metagenomes</taxon>
    </lineage>
</organism>
<gene>
    <name evidence="6" type="primary">steT_11</name>
    <name evidence="6" type="ORF">SDC9_104795</name>
</gene>